<proteinExistence type="predicted"/>
<protein>
    <submittedName>
        <fullName evidence="3">CSON009773 protein</fullName>
    </submittedName>
</protein>
<name>A0A336M0X4_CULSO</name>
<dbReference type="Pfam" id="PF03067">
    <property type="entry name" value="LPMO_10"/>
    <property type="match status" value="1"/>
</dbReference>
<reference evidence="2" key="1">
    <citation type="submission" date="2018-04" db="EMBL/GenBank/DDBJ databases">
        <authorList>
            <person name="Go L.Y."/>
            <person name="Mitchell J.A."/>
        </authorList>
    </citation>
    <scope>NUCLEOTIDE SEQUENCE</scope>
    <source>
        <tissue evidence="2">Whole organism</tissue>
    </source>
</reference>
<evidence type="ECO:0000259" key="1">
    <source>
        <dbReference type="Pfam" id="PF03067"/>
    </source>
</evidence>
<dbReference type="OMA" id="NHLGYFS"/>
<reference evidence="3" key="2">
    <citation type="submission" date="2018-07" db="EMBL/GenBank/DDBJ databases">
        <authorList>
            <person name="Quirk P.G."/>
            <person name="Krulwich T.A."/>
        </authorList>
    </citation>
    <scope>NUCLEOTIDE SEQUENCE</scope>
</reference>
<sequence>MLLDPVNRSSRWRYDQRAPINYDDNGINCGGFSMQHDTNGGKCGICGDNYLDQRPRPNELGGVYGQGTVVKTYKSGSKITATVKITANHKGYFVFDLCNMDPLKSIGKSMEEENCFEKVITYNGSEQFILPSTDPGQYYVELKLPSMKCKHCVLRWTYTAGNSWGWCEDGTGRIGCGAQETFRGCSDIELI</sequence>
<dbReference type="EMBL" id="UFQS01000391">
    <property type="protein sequence ID" value="SSX03519.1"/>
    <property type="molecule type" value="Genomic_DNA"/>
</dbReference>
<feature type="domain" description="Chitin-binding type-4" evidence="1">
    <location>
        <begin position="21"/>
        <end position="188"/>
    </location>
</feature>
<dbReference type="InterPro" id="IPR004302">
    <property type="entry name" value="Cellulose/chitin-bd_N"/>
</dbReference>
<evidence type="ECO:0000313" key="2">
    <source>
        <dbReference type="EMBL" id="SSX03519.1"/>
    </source>
</evidence>
<gene>
    <name evidence="3" type="primary">CSON009773</name>
</gene>
<dbReference type="VEuPathDB" id="VectorBase:CSON009773"/>
<organism evidence="3">
    <name type="scientific">Culicoides sonorensis</name>
    <name type="common">Biting midge</name>
    <dbReference type="NCBI Taxonomy" id="179676"/>
    <lineage>
        <taxon>Eukaryota</taxon>
        <taxon>Metazoa</taxon>
        <taxon>Ecdysozoa</taxon>
        <taxon>Arthropoda</taxon>
        <taxon>Hexapoda</taxon>
        <taxon>Insecta</taxon>
        <taxon>Pterygota</taxon>
        <taxon>Neoptera</taxon>
        <taxon>Endopterygota</taxon>
        <taxon>Diptera</taxon>
        <taxon>Nematocera</taxon>
        <taxon>Chironomoidea</taxon>
        <taxon>Ceratopogonidae</taxon>
        <taxon>Ceratopogoninae</taxon>
        <taxon>Culicoides</taxon>
        <taxon>Monoculicoides</taxon>
    </lineage>
</organism>
<evidence type="ECO:0000313" key="3">
    <source>
        <dbReference type="EMBL" id="SSX23884.1"/>
    </source>
</evidence>
<accession>A0A336M0X4</accession>
<dbReference type="EMBL" id="UFQT01000391">
    <property type="protein sequence ID" value="SSX23884.1"/>
    <property type="molecule type" value="Genomic_DNA"/>
</dbReference>
<dbReference type="AlphaFoldDB" id="A0A336M0X4"/>